<evidence type="ECO:0000313" key="15">
    <source>
        <dbReference type="Proteomes" id="UP000235786"/>
    </source>
</evidence>
<dbReference type="SUPFAM" id="SSF49303">
    <property type="entry name" value="beta-Galactosidase/glucuronidase domain"/>
    <property type="match status" value="2"/>
</dbReference>
<feature type="domain" description="Glycoside hydrolase family 2 immunoglobulin-like beta-sandwich" evidence="11">
    <location>
        <begin position="212"/>
        <end position="318"/>
    </location>
</feature>
<comment type="catalytic activity">
    <reaction evidence="1">
        <text>Hydrolysis of terminal, non-reducing beta-D-mannose residues in beta-D-mannosides.</text>
        <dbReference type="EC" id="3.2.1.25"/>
    </reaction>
</comment>
<dbReference type="InterPro" id="IPR008979">
    <property type="entry name" value="Galactose-bd-like_sf"/>
</dbReference>
<dbReference type="FunFam" id="2.60.120.260:FF:000118">
    <property type="entry name" value="Beta-mannosidase B"/>
    <property type="match status" value="1"/>
</dbReference>
<evidence type="ECO:0000256" key="10">
    <source>
        <dbReference type="ARBA" id="ARBA00041614"/>
    </source>
</evidence>
<dbReference type="GO" id="GO:0000272">
    <property type="term" value="P:polysaccharide catabolic process"/>
    <property type="evidence" value="ECO:0007669"/>
    <property type="project" value="UniProtKB-KW"/>
</dbReference>
<dbReference type="GO" id="GO:0006516">
    <property type="term" value="P:glycoprotein catabolic process"/>
    <property type="evidence" value="ECO:0007669"/>
    <property type="project" value="TreeGrafter"/>
</dbReference>
<keyword evidence="6" id="KW-0326">Glycosidase</keyword>
<dbReference type="Pfam" id="PF22666">
    <property type="entry name" value="Glyco_hydro_2_N2"/>
    <property type="match status" value="1"/>
</dbReference>
<dbReference type="AlphaFoldDB" id="A0A2J6R038"/>
<feature type="domain" description="Beta-mannosidase-like galactose-binding" evidence="13">
    <location>
        <begin position="26"/>
        <end position="202"/>
    </location>
</feature>
<dbReference type="EC" id="3.2.1.25" evidence="3"/>
<dbReference type="STRING" id="1149755.A0A2J6R038"/>
<dbReference type="EMBL" id="KZ613961">
    <property type="protein sequence ID" value="PMD31884.1"/>
    <property type="molecule type" value="Genomic_DNA"/>
</dbReference>
<dbReference type="Proteomes" id="UP000235786">
    <property type="component" value="Unassembled WGS sequence"/>
</dbReference>
<dbReference type="Pfam" id="PF00703">
    <property type="entry name" value="Glyco_hydro_2"/>
    <property type="match status" value="1"/>
</dbReference>
<evidence type="ECO:0000256" key="2">
    <source>
        <dbReference type="ARBA" id="ARBA00004740"/>
    </source>
</evidence>
<dbReference type="Pfam" id="PF17786">
    <property type="entry name" value="Mannosidase_ig"/>
    <property type="match status" value="1"/>
</dbReference>
<evidence type="ECO:0000313" key="14">
    <source>
        <dbReference type="EMBL" id="PMD31884.1"/>
    </source>
</evidence>
<evidence type="ECO:0000259" key="11">
    <source>
        <dbReference type="Pfam" id="PF00703"/>
    </source>
</evidence>
<comment type="similarity">
    <text evidence="8">Belongs to the glycosyl hydrolase 2 family. Beta-mannosidase B subfamily.</text>
</comment>
<dbReference type="Gene3D" id="2.60.120.260">
    <property type="entry name" value="Galactose-binding domain-like"/>
    <property type="match status" value="1"/>
</dbReference>
<name>A0A2J6R038_HYAVF</name>
<keyword evidence="7" id="KW-0624">Polysaccharide degradation</keyword>
<proteinExistence type="inferred from homology"/>
<keyword evidence="5" id="KW-0119">Carbohydrate metabolism</keyword>
<dbReference type="GO" id="GO:0004567">
    <property type="term" value="F:beta-mannosidase activity"/>
    <property type="evidence" value="ECO:0007669"/>
    <property type="project" value="UniProtKB-EC"/>
</dbReference>
<gene>
    <name evidence="14" type="ORF">L207DRAFT_610651</name>
</gene>
<dbReference type="SUPFAM" id="SSF51445">
    <property type="entry name" value="(Trans)glycosidases"/>
    <property type="match status" value="1"/>
</dbReference>
<dbReference type="SUPFAM" id="SSF49785">
    <property type="entry name" value="Galactose-binding domain-like"/>
    <property type="match status" value="1"/>
</dbReference>
<keyword evidence="4 14" id="KW-0378">Hydrolase</keyword>
<evidence type="ECO:0000256" key="7">
    <source>
        <dbReference type="ARBA" id="ARBA00023326"/>
    </source>
</evidence>
<feature type="domain" description="Mannosidase Ig/CBM-like" evidence="12">
    <location>
        <begin position="690"/>
        <end position="778"/>
    </location>
</feature>
<evidence type="ECO:0000259" key="12">
    <source>
        <dbReference type="Pfam" id="PF17786"/>
    </source>
</evidence>
<evidence type="ECO:0000256" key="3">
    <source>
        <dbReference type="ARBA" id="ARBA00012754"/>
    </source>
</evidence>
<dbReference type="OrthoDB" id="2866996at2759"/>
<dbReference type="InterPro" id="IPR006102">
    <property type="entry name" value="Ig-like_GH2"/>
</dbReference>
<dbReference type="PANTHER" id="PTHR43730">
    <property type="entry name" value="BETA-MANNOSIDASE"/>
    <property type="match status" value="1"/>
</dbReference>
<dbReference type="InterPro" id="IPR036156">
    <property type="entry name" value="Beta-gal/glucu_dom_sf"/>
</dbReference>
<dbReference type="InterPro" id="IPR017853">
    <property type="entry name" value="GH"/>
</dbReference>
<dbReference type="Gene3D" id="3.20.20.80">
    <property type="entry name" value="Glycosidases"/>
    <property type="match status" value="1"/>
</dbReference>
<dbReference type="InterPro" id="IPR041447">
    <property type="entry name" value="Mannosidase_ig"/>
</dbReference>
<dbReference type="InterPro" id="IPR054593">
    <property type="entry name" value="Beta-mannosidase-like_N2"/>
</dbReference>
<evidence type="ECO:0000256" key="9">
    <source>
        <dbReference type="ARBA" id="ARBA00041069"/>
    </source>
</evidence>
<protein>
    <recommendedName>
        <fullName evidence="9">Beta-mannosidase B</fullName>
        <ecNumber evidence="3">3.2.1.25</ecNumber>
    </recommendedName>
    <alternativeName>
        <fullName evidence="10">Mannanase B</fullName>
    </alternativeName>
</protein>
<evidence type="ECO:0000256" key="8">
    <source>
        <dbReference type="ARBA" id="ARBA00038429"/>
    </source>
</evidence>
<sequence>MFWRPGPGASTPVPPQRKVVQLDYGWLFKQQDGSDSARTLRQTAMFPTNIHLDLLAHILIPDPFIGTNEAEVQWVGDQNWVYQCSFNLPTREVDRFQYASLIFEGLDTFCVVKLDGKEILSSDNMFVSHRIDIRDLLPSLQEHTLELVFQNATEMGQLEMKRRPEHAWGTWNGDPSRAAVRKAQYHYGWDWGPKLMTCGPWKPVYLELYNGRISELSFSTKISEDLETAEVIASVELEGSAGAIKLELSFDERNIDSTTIRCEQRITKAIFTVRKPQLWWLFTHGKQPLYTLKATLLESVDATPRRALDVTSKRFGIRKIELIQRPLLDEEGTTFFFRINNTPIFTTGACWIPADSFTPRITPSKYRDWITLAKTANQSMLRVWGGGIYEPDIFYDICDELGILVWQDFMFACGNYPAHPEMLRSIELEARQNVARLRHHPCVVIWAGNNEDYLYQALAGLEYDADDKDPENWLKSNFPARYIYEHLLRNVVEEVMPGTPYHPGSPFGGVVALDPEIGDIHQWSVWHMDQQPYQNFDQLGGRFVSEFGMQGFPVRRTVEGYFEDGVNEIEKNVENKAIEFLPSMLTDVFRYLDYNLPAPNSISTLDDHIYSTQLIQSEALATAYRSWKRQWKGPGRELCGGLLTWQLNDCWPVTSWSIADYHLRPKMAFWAIKRESQQVRTGLKRIPTGWEAWGVNLSLESLVVDVKVMIWNVRTGALVSEQVLLTDCLLPANCCTEFSSFGVPGEESTSNENVAAIYLVRRGSILARHVNFHEPLKEVPFEQSAKLTAKICVDGSETWLELRSEVPVKGILVEVQGDGADEVVWDENGVDLVPRETIRLPVRGLKLGDESRLSIKWLGGELQNLY</sequence>
<dbReference type="InterPro" id="IPR013783">
    <property type="entry name" value="Ig-like_fold"/>
</dbReference>
<evidence type="ECO:0000256" key="1">
    <source>
        <dbReference type="ARBA" id="ARBA00000829"/>
    </source>
</evidence>
<reference evidence="14 15" key="1">
    <citation type="submission" date="2016-04" db="EMBL/GenBank/DDBJ databases">
        <title>A degradative enzymes factory behind the ericoid mycorrhizal symbiosis.</title>
        <authorList>
            <consortium name="DOE Joint Genome Institute"/>
            <person name="Martino E."/>
            <person name="Morin E."/>
            <person name="Grelet G."/>
            <person name="Kuo A."/>
            <person name="Kohler A."/>
            <person name="Daghino S."/>
            <person name="Barry K."/>
            <person name="Choi C."/>
            <person name="Cichocki N."/>
            <person name="Clum A."/>
            <person name="Copeland A."/>
            <person name="Hainaut M."/>
            <person name="Haridas S."/>
            <person name="Labutti K."/>
            <person name="Lindquist E."/>
            <person name="Lipzen A."/>
            <person name="Khouja H.-R."/>
            <person name="Murat C."/>
            <person name="Ohm R."/>
            <person name="Olson A."/>
            <person name="Spatafora J."/>
            <person name="Veneault-Fourrey C."/>
            <person name="Henrissat B."/>
            <person name="Grigoriev I."/>
            <person name="Martin F."/>
            <person name="Perotto S."/>
        </authorList>
    </citation>
    <scope>NUCLEOTIDE SEQUENCE [LARGE SCALE GENOMIC DNA]</scope>
    <source>
        <strain evidence="14 15">F</strain>
    </source>
</reference>
<comment type="pathway">
    <text evidence="2">Glycan metabolism; N-glycan degradation.</text>
</comment>
<keyword evidence="15" id="KW-1185">Reference proteome</keyword>
<evidence type="ECO:0000256" key="4">
    <source>
        <dbReference type="ARBA" id="ARBA00022801"/>
    </source>
</evidence>
<evidence type="ECO:0000256" key="5">
    <source>
        <dbReference type="ARBA" id="ARBA00023277"/>
    </source>
</evidence>
<evidence type="ECO:0000256" key="6">
    <source>
        <dbReference type="ARBA" id="ARBA00023295"/>
    </source>
</evidence>
<accession>A0A2J6R038</accession>
<evidence type="ECO:0000259" key="13">
    <source>
        <dbReference type="Pfam" id="PF22666"/>
    </source>
</evidence>
<dbReference type="PANTHER" id="PTHR43730:SF1">
    <property type="entry name" value="BETA-MANNOSIDASE"/>
    <property type="match status" value="1"/>
</dbReference>
<organism evidence="14 15">
    <name type="scientific">Hyaloscypha variabilis (strain UAMH 11265 / GT02V1 / F)</name>
    <name type="common">Meliniomyces variabilis</name>
    <dbReference type="NCBI Taxonomy" id="1149755"/>
    <lineage>
        <taxon>Eukaryota</taxon>
        <taxon>Fungi</taxon>
        <taxon>Dikarya</taxon>
        <taxon>Ascomycota</taxon>
        <taxon>Pezizomycotina</taxon>
        <taxon>Leotiomycetes</taxon>
        <taxon>Helotiales</taxon>
        <taxon>Hyaloscyphaceae</taxon>
        <taxon>Hyaloscypha</taxon>
        <taxon>Hyaloscypha variabilis</taxon>
    </lineage>
</organism>
<dbReference type="Gene3D" id="2.60.40.10">
    <property type="entry name" value="Immunoglobulins"/>
    <property type="match status" value="1"/>
</dbReference>
<dbReference type="InterPro" id="IPR050887">
    <property type="entry name" value="Beta-mannosidase_GH2"/>
</dbReference>
<dbReference type="FunFam" id="3.20.20.80:FF:000050">
    <property type="entry name" value="Beta-mannosidase B"/>
    <property type="match status" value="1"/>
</dbReference>